<dbReference type="AlphaFoldDB" id="A0A1V3G6J0"/>
<organism evidence="1 2">
    <name type="scientific">Fictibacillus arsenicus</name>
    <dbReference type="NCBI Taxonomy" id="255247"/>
    <lineage>
        <taxon>Bacteria</taxon>
        <taxon>Bacillati</taxon>
        <taxon>Bacillota</taxon>
        <taxon>Bacilli</taxon>
        <taxon>Bacillales</taxon>
        <taxon>Fictibacillaceae</taxon>
        <taxon>Fictibacillus</taxon>
    </lineage>
</organism>
<evidence type="ECO:0000313" key="2">
    <source>
        <dbReference type="Proteomes" id="UP000188597"/>
    </source>
</evidence>
<proteinExistence type="predicted"/>
<dbReference type="EMBL" id="MQMF01000002">
    <property type="protein sequence ID" value="OOE12054.1"/>
    <property type="molecule type" value="Genomic_DNA"/>
</dbReference>
<sequence length="143" mass="16534">MNKRKAMLLAACFIFIVSIVILGFNYRDSAKQNELDNFEAVEASGVYPLMEKDWAINYRVKKQHIYVENIIPRFSFQENASKGMDRLNGYMAVFVDGKWTMNANKSIFVLKNMSVGKHTITLQLKKKDGSDYGIKKNIYVHIR</sequence>
<evidence type="ECO:0000313" key="1">
    <source>
        <dbReference type="EMBL" id="OOE12054.1"/>
    </source>
</evidence>
<reference evidence="1 2" key="1">
    <citation type="submission" date="2016-11" db="EMBL/GenBank/DDBJ databases">
        <authorList>
            <person name="Jaros S."/>
            <person name="Januszkiewicz K."/>
            <person name="Wedrychowicz H."/>
        </authorList>
    </citation>
    <scope>NUCLEOTIDE SEQUENCE [LARGE SCALE GENOMIC DNA]</scope>
    <source>
        <strain evidence="1 2">Con a/3</strain>
    </source>
</reference>
<protein>
    <submittedName>
        <fullName evidence="1">Uncharacterized protein</fullName>
    </submittedName>
</protein>
<accession>A0A1V3G6J0</accession>
<name>A0A1V3G6J0_9BACL</name>
<comment type="caution">
    <text evidence="1">The sequence shown here is derived from an EMBL/GenBank/DDBJ whole genome shotgun (WGS) entry which is preliminary data.</text>
</comment>
<dbReference type="Proteomes" id="UP000188597">
    <property type="component" value="Unassembled WGS sequence"/>
</dbReference>
<dbReference type="OrthoDB" id="2968672at2"/>
<gene>
    <name evidence="1" type="ORF">UN64_07995</name>
</gene>
<dbReference type="RefSeq" id="WP_077361508.1">
    <property type="nucleotide sequence ID" value="NZ_MQMF01000002.1"/>
</dbReference>